<dbReference type="EMBL" id="CP013862">
    <property type="protein sequence ID" value="ALX48550.1"/>
    <property type="molecule type" value="Genomic_DNA"/>
</dbReference>
<reference evidence="4 5" key="1">
    <citation type="submission" date="2016-01" db="EMBL/GenBank/DDBJ databases">
        <title>Complete genome sequence of strain Lentibacillus amyloliquefaciens LAM0015T isolated from saline sediment.</title>
        <authorList>
            <person name="Wang J.-L."/>
            <person name="He M.-X."/>
        </authorList>
    </citation>
    <scope>NUCLEOTIDE SEQUENCE [LARGE SCALE GENOMIC DNA]</scope>
    <source>
        <strain evidence="4 5">LAM0015</strain>
    </source>
</reference>
<sequence length="232" mass="25656">MNTRSGMRRNKNNKNFILNSLIGVVFILILAVVGNMIFNDSDATTEDQQNTGGSNGQDNDVEITEGENADQNSESVNSDQESNNEQEESESQQDTSDNSEQQGQEENESQQDTSDNNEQQDKEENESQQEEQDGNGVNSDQIGEPIGTSQTGQHTSSYDKGSVDWNEKVKAIQMATGLNDSMTIWHLGNGGGPQKSVGEVSPEGVQDWMYVVNLEWVDEKGWKVTNVNKQSR</sequence>
<evidence type="ECO:0000256" key="2">
    <source>
        <dbReference type="SAM" id="Phobius"/>
    </source>
</evidence>
<dbReference type="AlphaFoldDB" id="A0A0U4F4N5"/>
<feature type="compositionally biased region" description="Low complexity" evidence="1">
    <location>
        <begin position="71"/>
        <end position="81"/>
    </location>
</feature>
<accession>A0A0U4F4N5</accession>
<keyword evidence="5" id="KW-1185">Reference proteome</keyword>
<keyword evidence="2" id="KW-0812">Transmembrane</keyword>
<evidence type="ECO:0000256" key="1">
    <source>
        <dbReference type="SAM" id="MobiDB-lite"/>
    </source>
</evidence>
<dbReference type="STRING" id="1472767.AOX59_07965"/>
<evidence type="ECO:0000259" key="3">
    <source>
        <dbReference type="Pfam" id="PF07423"/>
    </source>
</evidence>
<feature type="compositionally biased region" description="Acidic residues" evidence="1">
    <location>
        <begin position="121"/>
        <end position="133"/>
    </location>
</feature>
<feature type="domain" description="DUF1510" evidence="3">
    <location>
        <begin position="143"/>
        <end position="229"/>
    </location>
</feature>
<feature type="compositionally biased region" description="Low complexity" evidence="1">
    <location>
        <begin position="92"/>
        <end position="102"/>
    </location>
</feature>
<evidence type="ECO:0000313" key="5">
    <source>
        <dbReference type="Proteomes" id="UP000050331"/>
    </source>
</evidence>
<dbReference type="Pfam" id="PF07423">
    <property type="entry name" value="DUF1510"/>
    <property type="match status" value="1"/>
</dbReference>
<dbReference type="Proteomes" id="UP000050331">
    <property type="component" value="Chromosome"/>
</dbReference>
<proteinExistence type="predicted"/>
<feature type="region of interest" description="Disordered" evidence="1">
    <location>
        <begin position="44"/>
        <end position="164"/>
    </location>
</feature>
<feature type="compositionally biased region" description="Acidic residues" evidence="1">
    <location>
        <begin position="59"/>
        <end position="68"/>
    </location>
</feature>
<name>A0A0U4F4N5_9BACI</name>
<dbReference type="RefSeq" id="WP_068444323.1">
    <property type="nucleotide sequence ID" value="NZ_CP013862.1"/>
</dbReference>
<keyword evidence="2" id="KW-0472">Membrane</keyword>
<gene>
    <name evidence="4" type="ORF">AOX59_07965</name>
</gene>
<organism evidence="4 5">
    <name type="scientific">Lentibacillus amyloliquefaciens</name>
    <dbReference type="NCBI Taxonomy" id="1472767"/>
    <lineage>
        <taxon>Bacteria</taxon>
        <taxon>Bacillati</taxon>
        <taxon>Bacillota</taxon>
        <taxon>Bacilli</taxon>
        <taxon>Bacillales</taxon>
        <taxon>Bacillaceae</taxon>
        <taxon>Lentibacillus</taxon>
    </lineage>
</organism>
<feature type="compositionally biased region" description="Polar residues" evidence="1">
    <location>
        <begin position="46"/>
        <end position="58"/>
    </location>
</feature>
<feature type="transmembrane region" description="Helical" evidence="2">
    <location>
        <begin position="16"/>
        <end position="38"/>
    </location>
</feature>
<dbReference type="InterPro" id="IPR009988">
    <property type="entry name" value="DUF1510"/>
</dbReference>
<evidence type="ECO:0000313" key="4">
    <source>
        <dbReference type="EMBL" id="ALX48550.1"/>
    </source>
</evidence>
<keyword evidence="2" id="KW-1133">Transmembrane helix</keyword>
<feature type="compositionally biased region" description="Acidic residues" evidence="1">
    <location>
        <begin position="82"/>
        <end position="91"/>
    </location>
</feature>
<dbReference type="KEGG" id="lao:AOX59_07965"/>
<feature type="compositionally biased region" description="Polar residues" evidence="1">
    <location>
        <begin position="135"/>
        <end position="159"/>
    </location>
</feature>
<protein>
    <recommendedName>
        <fullName evidence="3">DUF1510 domain-containing protein</fullName>
    </recommendedName>
</protein>
<dbReference type="OrthoDB" id="2168558at2"/>